<dbReference type="AlphaFoldDB" id="A0AB38XRP4"/>
<comment type="subcellular location">
    <subcellularLocation>
        <location evidence="1">Cell envelope</location>
    </subcellularLocation>
</comment>
<evidence type="ECO:0000256" key="2">
    <source>
        <dbReference type="ARBA" id="ARBA00010333"/>
    </source>
</evidence>
<dbReference type="RefSeq" id="WP_004805436.1">
    <property type="nucleotide sequence ID" value="NZ_CP116394.1"/>
</dbReference>
<evidence type="ECO:0000256" key="3">
    <source>
        <dbReference type="ARBA" id="ARBA00022729"/>
    </source>
</evidence>
<evidence type="ECO:0000313" key="7">
    <source>
        <dbReference type="EMBL" id="WCE47013.1"/>
    </source>
</evidence>
<evidence type="ECO:0000259" key="6">
    <source>
        <dbReference type="SMART" id="SM00062"/>
    </source>
</evidence>
<dbReference type="InterPro" id="IPR001638">
    <property type="entry name" value="Solute-binding_3/MltF_N"/>
</dbReference>
<keyword evidence="3 5" id="KW-0732">Signal</keyword>
<evidence type="ECO:0000256" key="4">
    <source>
        <dbReference type="RuleBase" id="RU003744"/>
    </source>
</evidence>
<protein>
    <submittedName>
        <fullName evidence="7">Transporter substrate-binding domain-containing protein</fullName>
    </submittedName>
</protein>
<evidence type="ECO:0000256" key="1">
    <source>
        <dbReference type="ARBA" id="ARBA00004196"/>
    </source>
</evidence>
<dbReference type="Gene3D" id="3.40.190.10">
    <property type="entry name" value="Periplasmic binding protein-like II"/>
    <property type="match status" value="2"/>
</dbReference>
<feature type="domain" description="Solute-binding protein family 3/N-terminal" evidence="6">
    <location>
        <begin position="62"/>
        <end position="290"/>
    </location>
</feature>
<dbReference type="PROSITE" id="PS01039">
    <property type="entry name" value="SBP_BACTERIAL_3"/>
    <property type="match status" value="1"/>
</dbReference>
<proteinExistence type="inferred from homology"/>
<evidence type="ECO:0000256" key="5">
    <source>
        <dbReference type="SAM" id="SignalP"/>
    </source>
</evidence>
<feature type="chain" id="PRO_5044264581" evidence="5">
    <location>
        <begin position="22"/>
        <end position="304"/>
    </location>
</feature>
<dbReference type="KEGG" id="wne:PIG85_05030"/>
<comment type="similarity">
    <text evidence="2 4">Belongs to the bacterial solute-binding protein 3 family.</text>
</comment>
<reference evidence="7" key="1">
    <citation type="submission" date="2023-01" db="EMBL/GenBank/DDBJ databases">
        <title>Comparative Genomic Analysis of the Clinically-Derived Winkia Strain NY0527 Provides Evidence into the Taxonomic Reassignment of Winkia neuii and Characterizes Their Virulence Traits.</title>
        <authorList>
            <person name="Cai X."/>
            <person name="Peng Y."/>
            <person name="Li M."/>
            <person name="Qiu Y."/>
            <person name="Wang Y."/>
            <person name="Xu L."/>
            <person name="Hou Q."/>
        </authorList>
    </citation>
    <scope>NUCLEOTIDE SEQUENCE</scope>
    <source>
        <strain evidence="7">NY0527</strain>
    </source>
</reference>
<dbReference type="InterPro" id="IPR018313">
    <property type="entry name" value="SBP_3_CS"/>
</dbReference>
<dbReference type="Pfam" id="PF00497">
    <property type="entry name" value="SBP_bac_3"/>
    <property type="match status" value="1"/>
</dbReference>
<dbReference type="SMART" id="SM00062">
    <property type="entry name" value="PBPb"/>
    <property type="match status" value="1"/>
</dbReference>
<sequence>MKKIFCIAAATALSLSACSGADNATPGSDSSDPGEKGYDVSKIQKDDKVAALVPQEISKRDLLRSVASADYAPAEYLKIDGQTPTGYDIDLVNAMAKVMGLKGGNTKHAAFDSIIPQIGSKFDLSLSSFSITPQREKEVNMISYVQVGSAFGTAKGNPNKFDPSNPCGKTIGVQKGTFQYDYVETLSDKCAAEGKEKIKVKPHDLQTEIAPKVAGKQYDATFADSTVIGYTVKKSNGSIEQIGDVLKASPQGIIINKKDEALTKAVQAAMQSLMDSGELKKILAHYGADKAGLSKAEINPAVSD</sequence>
<dbReference type="PANTHER" id="PTHR35936:SF17">
    <property type="entry name" value="ARGININE-BINDING EXTRACELLULAR PROTEIN ARTP"/>
    <property type="match status" value="1"/>
</dbReference>
<dbReference type="EMBL" id="CP116394">
    <property type="protein sequence ID" value="WCE47013.1"/>
    <property type="molecule type" value="Genomic_DNA"/>
</dbReference>
<dbReference type="GO" id="GO:0030313">
    <property type="term" value="C:cell envelope"/>
    <property type="evidence" value="ECO:0007669"/>
    <property type="project" value="UniProtKB-SubCell"/>
</dbReference>
<organism evidence="7 8">
    <name type="scientific">Winkia neuii subsp. anitrata</name>
    <dbReference type="NCBI Taxonomy" id="29318"/>
    <lineage>
        <taxon>Bacteria</taxon>
        <taxon>Bacillati</taxon>
        <taxon>Actinomycetota</taxon>
        <taxon>Actinomycetes</taxon>
        <taxon>Actinomycetales</taxon>
        <taxon>Actinomycetaceae</taxon>
        <taxon>Winkia</taxon>
    </lineage>
</organism>
<dbReference type="PANTHER" id="PTHR35936">
    <property type="entry name" value="MEMBRANE-BOUND LYTIC MUREIN TRANSGLYCOSYLASE F"/>
    <property type="match status" value="1"/>
</dbReference>
<name>A0AB38XRP4_9ACTO</name>
<dbReference type="SUPFAM" id="SSF53850">
    <property type="entry name" value="Periplasmic binding protein-like II"/>
    <property type="match status" value="1"/>
</dbReference>
<feature type="signal peptide" evidence="5">
    <location>
        <begin position="1"/>
        <end position="21"/>
    </location>
</feature>
<accession>A0AB38XRP4</accession>
<dbReference type="Proteomes" id="UP001211044">
    <property type="component" value="Chromosome"/>
</dbReference>
<dbReference type="PROSITE" id="PS51257">
    <property type="entry name" value="PROKAR_LIPOPROTEIN"/>
    <property type="match status" value="1"/>
</dbReference>
<gene>
    <name evidence="7" type="ORF">PIG85_05030</name>
</gene>
<evidence type="ECO:0000313" key="8">
    <source>
        <dbReference type="Proteomes" id="UP001211044"/>
    </source>
</evidence>